<dbReference type="SUPFAM" id="SSF144091">
    <property type="entry name" value="Rhomboid-like"/>
    <property type="match status" value="1"/>
</dbReference>
<dbReference type="Proteomes" id="UP001253545">
    <property type="component" value="Unassembled WGS sequence"/>
</dbReference>
<feature type="transmembrane region" description="Helical" evidence="8">
    <location>
        <begin position="175"/>
        <end position="193"/>
    </location>
</feature>
<dbReference type="InterPro" id="IPR022764">
    <property type="entry name" value="Peptidase_S54_rhomboid_dom"/>
</dbReference>
<keyword evidence="11" id="KW-1185">Reference proteome</keyword>
<evidence type="ECO:0000256" key="8">
    <source>
        <dbReference type="SAM" id="Phobius"/>
    </source>
</evidence>
<evidence type="ECO:0000256" key="5">
    <source>
        <dbReference type="ARBA" id="ARBA00022801"/>
    </source>
</evidence>
<dbReference type="GO" id="GO:0008233">
    <property type="term" value="F:peptidase activity"/>
    <property type="evidence" value="ECO:0007669"/>
    <property type="project" value="UniProtKB-KW"/>
</dbReference>
<evidence type="ECO:0000313" key="11">
    <source>
        <dbReference type="Proteomes" id="UP001253545"/>
    </source>
</evidence>
<evidence type="ECO:0000313" key="10">
    <source>
        <dbReference type="EMBL" id="MDT0596408.1"/>
    </source>
</evidence>
<keyword evidence="6 8" id="KW-1133">Transmembrane helix</keyword>
<feature type="transmembrane region" description="Helical" evidence="8">
    <location>
        <begin position="25"/>
        <end position="45"/>
    </location>
</feature>
<keyword evidence="7 8" id="KW-0472">Membrane</keyword>
<sequence length="203" mass="22766">MSFLSILTGTKSLMKPNSLTFKQQITWVAVVASVVLVIEVINLLSGRALNQFSIYPREVQSLGFIFTSPLLHANFQHFVSNFLTLCIFSFLMLEFGKRTYINATFFIIVITGLLVWLFGRTAFHLGASGVVYGYFGYLLLAGFFSKKIHLIAISIMVVVFYGGLIWGVLPGQPMVSWESHLFGFNAGILLAYLKFKKRKSILS</sequence>
<feature type="domain" description="Peptidase S54 rhomboid" evidence="9">
    <location>
        <begin position="65"/>
        <end position="196"/>
    </location>
</feature>
<dbReference type="InterPro" id="IPR035952">
    <property type="entry name" value="Rhomboid-like_sf"/>
</dbReference>
<dbReference type="Gene3D" id="1.20.1540.10">
    <property type="entry name" value="Rhomboid-like"/>
    <property type="match status" value="1"/>
</dbReference>
<evidence type="ECO:0000256" key="1">
    <source>
        <dbReference type="ARBA" id="ARBA00004141"/>
    </source>
</evidence>
<dbReference type="EMBL" id="JAVRHX010000007">
    <property type="protein sequence ID" value="MDT0596408.1"/>
    <property type="molecule type" value="Genomic_DNA"/>
</dbReference>
<name>A0ABU2ZWL3_9ALTE</name>
<keyword evidence="5 10" id="KW-0378">Hydrolase</keyword>
<comment type="similarity">
    <text evidence="2">Belongs to the peptidase S54 family.</text>
</comment>
<feature type="transmembrane region" description="Helical" evidence="8">
    <location>
        <begin position="125"/>
        <end position="143"/>
    </location>
</feature>
<organism evidence="10 11">
    <name type="scientific">Glaciecola petra</name>
    <dbReference type="NCBI Taxonomy" id="3075602"/>
    <lineage>
        <taxon>Bacteria</taxon>
        <taxon>Pseudomonadati</taxon>
        <taxon>Pseudomonadota</taxon>
        <taxon>Gammaproteobacteria</taxon>
        <taxon>Alteromonadales</taxon>
        <taxon>Alteromonadaceae</taxon>
        <taxon>Glaciecola</taxon>
    </lineage>
</organism>
<dbReference type="EC" id="3.4.21.105" evidence="10"/>
<gene>
    <name evidence="10" type="ORF">RM552_16250</name>
</gene>
<reference evidence="10 11" key="1">
    <citation type="submission" date="2023-09" db="EMBL/GenBank/DDBJ databases">
        <authorList>
            <person name="Rey-Velasco X."/>
        </authorList>
    </citation>
    <scope>NUCLEOTIDE SEQUENCE [LARGE SCALE GENOMIC DNA]</scope>
    <source>
        <strain evidence="10 11">P117</strain>
    </source>
</reference>
<evidence type="ECO:0000256" key="4">
    <source>
        <dbReference type="ARBA" id="ARBA00022692"/>
    </source>
</evidence>
<comment type="caution">
    <text evidence="10">The sequence shown here is derived from an EMBL/GenBank/DDBJ whole genome shotgun (WGS) entry which is preliminary data.</text>
</comment>
<feature type="transmembrane region" description="Helical" evidence="8">
    <location>
        <begin position="150"/>
        <end position="169"/>
    </location>
</feature>
<evidence type="ECO:0000256" key="3">
    <source>
        <dbReference type="ARBA" id="ARBA00022670"/>
    </source>
</evidence>
<keyword evidence="4 8" id="KW-0812">Transmembrane</keyword>
<feature type="transmembrane region" description="Helical" evidence="8">
    <location>
        <begin position="100"/>
        <end position="119"/>
    </location>
</feature>
<dbReference type="PANTHER" id="PTHR43066:SF1">
    <property type="entry name" value="RHOMBOID PROTEIN 2"/>
    <property type="match status" value="1"/>
</dbReference>
<keyword evidence="3 10" id="KW-0645">Protease</keyword>
<protein>
    <submittedName>
        <fullName evidence="10">Rhomboid family intramembrane serine protease</fullName>
        <ecNumber evidence="10">3.4.21.105</ecNumber>
    </submittedName>
</protein>
<evidence type="ECO:0000256" key="7">
    <source>
        <dbReference type="ARBA" id="ARBA00023136"/>
    </source>
</evidence>
<dbReference type="PANTHER" id="PTHR43066">
    <property type="entry name" value="RHOMBOID-RELATED PROTEIN"/>
    <property type="match status" value="1"/>
</dbReference>
<dbReference type="RefSeq" id="WP_311369935.1">
    <property type="nucleotide sequence ID" value="NZ_JAVRHX010000007.1"/>
</dbReference>
<dbReference type="Pfam" id="PF01694">
    <property type="entry name" value="Rhomboid"/>
    <property type="match status" value="1"/>
</dbReference>
<evidence type="ECO:0000259" key="9">
    <source>
        <dbReference type="Pfam" id="PF01694"/>
    </source>
</evidence>
<dbReference type="GO" id="GO:0006508">
    <property type="term" value="P:proteolysis"/>
    <property type="evidence" value="ECO:0007669"/>
    <property type="project" value="UniProtKB-KW"/>
</dbReference>
<accession>A0ABU2ZWL3</accession>
<comment type="subcellular location">
    <subcellularLocation>
        <location evidence="1">Membrane</location>
        <topology evidence="1">Multi-pass membrane protein</topology>
    </subcellularLocation>
</comment>
<evidence type="ECO:0000256" key="2">
    <source>
        <dbReference type="ARBA" id="ARBA00009045"/>
    </source>
</evidence>
<proteinExistence type="inferred from homology"/>
<evidence type="ECO:0000256" key="6">
    <source>
        <dbReference type="ARBA" id="ARBA00022989"/>
    </source>
</evidence>